<organism evidence="5 7">
    <name type="scientific">Bursaphelenchus xylophilus</name>
    <name type="common">Pinewood nematode worm</name>
    <name type="synonym">Aphelenchoides xylophilus</name>
    <dbReference type="NCBI Taxonomy" id="6326"/>
    <lineage>
        <taxon>Eukaryota</taxon>
        <taxon>Metazoa</taxon>
        <taxon>Ecdysozoa</taxon>
        <taxon>Nematoda</taxon>
        <taxon>Chromadorea</taxon>
        <taxon>Rhabditida</taxon>
        <taxon>Tylenchina</taxon>
        <taxon>Tylenchomorpha</taxon>
        <taxon>Aphelenchoidea</taxon>
        <taxon>Aphelenchoididae</taxon>
        <taxon>Bursaphelenchus</taxon>
    </lineage>
</organism>
<dbReference type="OrthoDB" id="10565954at2759"/>
<reference evidence="4" key="2">
    <citation type="submission" date="2020-09" db="EMBL/GenBank/DDBJ databases">
        <authorList>
            <person name="Kikuchi T."/>
        </authorList>
    </citation>
    <scope>NUCLEOTIDE SEQUENCE</scope>
    <source>
        <strain evidence="4">Ka4C1</strain>
    </source>
</reference>
<evidence type="ECO:0000313" key="7">
    <source>
        <dbReference type="WBParaSite" id="BXY_0267400.1"/>
    </source>
</evidence>
<dbReference type="Proteomes" id="UP000095284">
    <property type="component" value="Unplaced"/>
</dbReference>
<dbReference type="InterPro" id="IPR013087">
    <property type="entry name" value="Znf_C2H2_type"/>
</dbReference>
<feature type="compositionally biased region" description="Polar residues" evidence="2">
    <location>
        <begin position="449"/>
        <end position="469"/>
    </location>
</feature>
<keyword evidence="1" id="KW-0862">Zinc</keyword>
<evidence type="ECO:0000313" key="5">
    <source>
        <dbReference type="Proteomes" id="UP000095284"/>
    </source>
</evidence>
<dbReference type="PROSITE" id="PS00028">
    <property type="entry name" value="ZINC_FINGER_C2H2_1"/>
    <property type="match status" value="1"/>
</dbReference>
<reference evidence="7" key="1">
    <citation type="submission" date="2016-11" db="UniProtKB">
        <authorList>
            <consortium name="WormBaseParasite"/>
        </authorList>
    </citation>
    <scope>IDENTIFICATION</scope>
</reference>
<gene>
    <name evidence="4" type="ORF">BXYJ_LOCUS3834</name>
</gene>
<evidence type="ECO:0000313" key="6">
    <source>
        <dbReference type="Proteomes" id="UP000659654"/>
    </source>
</evidence>
<sequence>MAKLYFEENLTCCPFGEATVLHFADHTLGTKCEIHNFAEQMRDDKPWFMDEKTDRIPPINFTQIKTLKEINVLDTEICCNTKLDFWTTHSVENLKFKDPVDKFFYIPIEFLSARIGTYFCSCGALLRHTGFISHFFVNYCLHLLWNHQKNEALAEKALKNIRHLHSVIENDRDSGTGDLVVDLLPSKKFSNMIYHSRGEKGGVYLCLKCCFRFPSVRAFNTHCIKDHGLHLRTGLVCVDKSRIGGEPSDSQLSAQKMLIIRDGRAFGWTCVDCGHAIRKENKVEIIIAIMEHLFLSICEGAVEWRSVRQDVFSDLNDMKRKIIAKAKENEQQIDTAFIRELKVLNKQRCLTLKRYLNADTRSGLEELNDFDWEDIVICPFCVTVAWDVKTHFENCALITNKIAIIKKESNRPRRASRARSVISLSFHQGEETDLNNDEESSRRRRSNPKRTCTSKQQDNTCESIENLTIDTPERERSPSLRPNIKPVTPKRTRTNTVGKVEEAKKIRVDQPSWMNKLPLSFSRNRHKCDLCKKYIYTYSCTPAKPFMVLIHFIGHHKGLLENLEISESISESQFPPLNVPFSLKHKIFVCGECNRKCKTFKELETHSTQIHRDLKPDDYSFGGIR</sequence>
<proteinExistence type="predicted"/>
<keyword evidence="1" id="KW-0479">Metal-binding</keyword>
<name>A0A1I7RPN3_BURXY</name>
<evidence type="ECO:0000256" key="1">
    <source>
        <dbReference type="PROSITE-ProRule" id="PRU00042"/>
    </source>
</evidence>
<dbReference type="SMART" id="SM00355">
    <property type="entry name" value="ZnF_C2H2"/>
    <property type="match status" value="2"/>
</dbReference>
<dbReference type="Proteomes" id="UP000659654">
    <property type="component" value="Unassembled WGS sequence"/>
</dbReference>
<dbReference type="EMBL" id="CAJFCV020000002">
    <property type="protein sequence ID" value="CAG9096337.1"/>
    <property type="molecule type" value="Genomic_DNA"/>
</dbReference>
<evidence type="ECO:0000256" key="2">
    <source>
        <dbReference type="SAM" id="MobiDB-lite"/>
    </source>
</evidence>
<feature type="domain" description="C2H2-type" evidence="3">
    <location>
        <begin position="588"/>
        <end position="616"/>
    </location>
</feature>
<evidence type="ECO:0000313" key="4">
    <source>
        <dbReference type="EMBL" id="CAD5215047.1"/>
    </source>
</evidence>
<keyword evidence="6" id="KW-1185">Reference proteome</keyword>
<evidence type="ECO:0000259" key="3">
    <source>
        <dbReference type="PROSITE" id="PS50157"/>
    </source>
</evidence>
<protein>
    <submittedName>
        <fullName evidence="4">(pine wood nematode) hypothetical protein</fullName>
    </submittedName>
    <submittedName>
        <fullName evidence="7">C2H2-type domain-containing protein</fullName>
    </submittedName>
</protein>
<dbReference type="GO" id="GO:0008270">
    <property type="term" value="F:zinc ion binding"/>
    <property type="evidence" value="ECO:0007669"/>
    <property type="project" value="UniProtKB-KW"/>
</dbReference>
<dbReference type="Proteomes" id="UP000582659">
    <property type="component" value="Unassembled WGS sequence"/>
</dbReference>
<dbReference type="PROSITE" id="PS50157">
    <property type="entry name" value="ZINC_FINGER_C2H2_2"/>
    <property type="match status" value="1"/>
</dbReference>
<accession>A0A1I7RPN3</accession>
<dbReference type="WBParaSite" id="BXY_0267400.1">
    <property type="protein sequence ID" value="BXY_0267400.1"/>
    <property type="gene ID" value="BXY_0267400"/>
</dbReference>
<feature type="region of interest" description="Disordered" evidence="2">
    <location>
        <begin position="429"/>
        <end position="497"/>
    </location>
</feature>
<dbReference type="EMBL" id="CAJFDI010000002">
    <property type="protein sequence ID" value="CAD5215047.1"/>
    <property type="molecule type" value="Genomic_DNA"/>
</dbReference>
<keyword evidence="1" id="KW-0863">Zinc-finger</keyword>
<dbReference type="AlphaFoldDB" id="A0A1I7RPN3"/>